<gene>
    <name evidence="2" type="ORF">ASPGLDRAFT_63461</name>
</gene>
<dbReference type="STRING" id="1160497.A0A1L9VXK3"/>
<protein>
    <submittedName>
        <fullName evidence="2">Uncharacterized protein</fullName>
    </submittedName>
</protein>
<feature type="compositionally biased region" description="Basic and acidic residues" evidence="1">
    <location>
        <begin position="145"/>
        <end position="161"/>
    </location>
</feature>
<feature type="region of interest" description="Disordered" evidence="1">
    <location>
        <begin position="123"/>
        <end position="187"/>
    </location>
</feature>
<dbReference type="VEuPathDB" id="FungiDB:ASPGLDRAFT_63461"/>
<keyword evidence="3" id="KW-1185">Reference proteome</keyword>
<evidence type="ECO:0000313" key="2">
    <source>
        <dbReference type="EMBL" id="OJJ88607.1"/>
    </source>
</evidence>
<organism evidence="2 3">
    <name type="scientific">Aspergillus glaucus CBS 516.65</name>
    <dbReference type="NCBI Taxonomy" id="1160497"/>
    <lineage>
        <taxon>Eukaryota</taxon>
        <taxon>Fungi</taxon>
        <taxon>Dikarya</taxon>
        <taxon>Ascomycota</taxon>
        <taxon>Pezizomycotina</taxon>
        <taxon>Eurotiomycetes</taxon>
        <taxon>Eurotiomycetidae</taxon>
        <taxon>Eurotiales</taxon>
        <taxon>Aspergillaceae</taxon>
        <taxon>Aspergillus</taxon>
        <taxon>Aspergillus subgen. Aspergillus</taxon>
    </lineage>
</organism>
<dbReference type="EMBL" id="KV878889">
    <property type="protein sequence ID" value="OJJ88607.1"/>
    <property type="molecule type" value="Genomic_DNA"/>
</dbReference>
<sequence>MPRTLPWITSDSGNGGTRDAKRAIKLQPDSDSDLDRTPKATKRAAKKDIFRSSHPTMSIRRVSSNDQNPFTTILSNSDNRYLIEGFDNDDLYMMVEDEFYAVAQSFTKHLHFAEYVRQAKEAKSQNASRIQDLARPTDGVTPMSEETKKKKGAESLAERQKKGLGMLENNERSREGKEEDDDDVFQDGSWAGTSLYDLMMSPRRSRTLVGAQRIKSSTRAAAGFVQSSQNSSAGGIAVPGLSSSPLGRTEQELRGSIQETASEDDDLEVQPTTAFKRRIEDIRTPKTGKSEESITPTPARSISHAPNNTIKKPKPEMKPIPTPTPSINTAGNKTKPSPSPFKPKPRRRMLFDDFDELPEPASNISMQEQKRKSSSSIEKSASGREESKKKSRLNEVPMFVL</sequence>
<dbReference type="RefSeq" id="XP_022405283.1">
    <property type="nucleotide sequence ID" value="XM_022548662.1"/>
</dbReference>
<dbReference type="OrthoDB" id="5374569at2759"/>
<feature type="compositionally biased region" description="Basic and acidic residues" evidence="1">
    <location>
        <begin position="277"/>
        <end position="292"/>
    </location>
</feature>
<dbReference type="GeneID" id="34464922"/>
<feature type="compositionally biased region" description="Polar residues" evidence="1">
    <location>
        <begin position="293"/>
        <end position="308"/>
    </location>
</feature>
<accession>A0A1L9VXK3</accession>
<dbReference type="AlphaFoldDB" id="A0A1L9VXK3"/>
<evidence type="ECO:0000256" key="1">
    <source>
        <dbReference type="SAM" id="MobiDB-lite"/>
    </source>
</evidence>
<feature type="region of interest" description="Disordered" evidence="1">
    <location>
        <begin position="225"/>
        <end position="401"/>
    </location>
</feature>
<proteinExistence type="predicted"/>
<reference evidence="3" key="1">
    <citation type="journal article" date="2017" name="Genome Biol.">
        <title>Comparative genomics reveals high biological diversity and specific adaptations in the industrially and medically important fungal genus Aspergillus.</title>
        <authorList>
            <person name="de Vries R.P."/>
            <person name="Riley R."/>
            <person name="Wiebenga A."/>
            <person name="Aguilar-Osorio G."/>
            <person name="Amillis S."/>
            <person name="Uchima C.A."/>
            <person name="Anderluh G."/>
            <person name="Asadollahi M."/>
            <person name="Askin M."/>
            <person name="Barry K."/>
            <person name="Battaglia E."/>
            <person name="Bayram O."/>
            <person name="Benocci T."/>
            <person name="Braus-Stromeyer S.A."/>
            <person name="Caldana C."/>
            <person name="Canovas D."/>
            <person name="Cerqueira G.C."/>
            <person name="Chen F."/>
            <person name="Chen W."/>
            <person name="Choi C."/>
            <person name="Clum A."/>
            <person name="Dos Santos R.A."/>
            <person name="Damasio A.R."/>
            <person name="Diallinas G."/>
            <person name="Emri T."/>
            <person name="Fekete E."/>
            <person name="Flipphi M."/>
            <person name="Freyberg S."/>
            <person name="Gallo A."/>
            <person name="Gournas C."/>
            <person name="Habgood R."/>
            <person name="Hainaut M."/>
            <person name="Harispe M.L."/>
            <person name="Henrissat B."/>
            <person name="Hilden K.S."/>
            <person name="Hope R."/>
            <person name="Hossain A."/>
            <person name="Karabika E."/>
            <person name="Karaffa L."/>
            <person name="Karanyi Z."/>
            <person name="Krasevec N."/>
            <person name="Kuo A."/>
            <person name="Kusch H."/>
            <person name="LaButti K."/>
            <person name="Lagendijk E.L."/>
            <person name="Lapidus A."/>
            <person name="Levasseur A."/>
            <person name="Lindquist E."/>
            <person name="Lipzen A."/>
            <person name="Logrieco A.F."/>
            <person name="MacCabe A."/>
            <person name="Maekelae M.R."/>
            <person name="Malavazi I."/>
            <person name="Melin P."/>
            <person name="Meyer V."/>
            <person name="Mielnichuk N."/>
            <person name="Miskei M."/>
            <person name="Molnar A.P."/>
            <person name="Mule G."/>
            <person name="Ngan C.Y."/>
            <person name="Orejas M."/>
            <person name="Orosz E."/>
            <person name="Ouedraogo J.P."/>
            <person name="Overkamp K.M."/>
            <person name="Park H.-S."/>
            <person name="Perrone G."/>
            <person name="Piumi F."/>
            <person name="Punt P.J."/>
            <person name="Ram A.F."/>
            <person name="Ramon A."/>
            <person name="Rauscher S."/>
            <person name="Record E."/>
            <person name="Riano-Pachon D.M."/>
            <person name="Robert V."/>
            <person name="Roehrig J."/>
            <person name="Ruller R."/>
            <person name="Salamov A."/>
            <person name="Salih N.S."/>
            <person name="Samson R.A."/>
            <person name="Sandor E."/>
            <person name="Sanguinetti M."/>
            <person name="Schuetze T."/>
            <person name="Sepcic K."/>
            <person name="Shelest E."/>
            <person name="Sherlock G."/>
            <person name="Sophianopoulou V."/>
            <person name="Squina F.M."/>
            <person name="Sun H."/>
            <person name="Susca A."/>
            <person name="Todd R.B."/>
            <person name="Tsang A."/>
            <person name="Unkles S.E."/>
            <person name="van de Wiele N."/>
            <person name="van Rossen-Uffink D."/>
            <person name="Oliveira J.V."/>
            <person name="Vesth T.C."/>
            <person name="Visser J."/>
            <person name="Yu J.-H."/>
            <person name="Zhou M."/>
            <person name="Andersen M.R."/>
            <person name="Archer D.B."/>
            <person name="Baker S.E."/>
            <person name="Benoit I."/>
            <person name="Brakhage A.A."/>
            <person name="Braus G.H."/>
            <person name="Fischer R."/>
            <person name="Frisvad J.C."/>
            <person name="Goldman G.H."/>
            <person name="Houbraken J."/>
            <person name="Oakley B."/>
            <person name="Pocsi I."/>
            <person name="Scazzocchio C."/>
            <person name="Seiboth B."/>
            <person name="vanKuyk P.A."/>
            <person name="Wortman J."/>
            <person name="Dyer P.S."/>
            <person name="Grigoriev I.V."/>
        </authorList>
    </citation>
    <scope>NUCLEOTIDE SEQUENCE [LARGE SCALE GENOMIC DNA]</scope>
    <source>
        <strain evidence="3">CBS 516.65</strain>
    </source>
</reference>
<evidence type="ECO:0000313" key="3">
    <source>
        <dbReference type="Proteomes" id="UP000184300"/>
    </source>
</evidence>
<feature type="compositionally biased region" description="Polar residues" evidence="1">
    <location>
        <begin position="53"/>
        <end position="70"/>
    </location>
</feature>
<feature type="region of interest" description="Disordered" evidence="1">
    <location>
        <begin position="1"/>
        <end position="70"/>
    </location>
</feature>
<dbReference type="Proteomes" id="UP000184300">
    <property type="component" value="Unassembled WGS sequence"/>
</dbReference>
<name>A0A1L9VXK3_ASPGL</name>